<evidence type="ECO:0000256" key="1">
    <source>
        <dbReference type="SAM" id="MobiDB-lite"/>
    </source>
</evidence>
<evidence type="ECO:0000313" key="3">
    <source>
        <dbReference type="Proteomes" id="UP001242010"/>
    </source>
</evidence>
<organism evidence="2 3">
    <name type="scientific">Geothrix oryzae</name>
    <dbReference type="NCBI Taxonomy" id="2927975"/>
    <lineage>
        <taxon>Bacteria</taxon>
        <taxon>Pseudomonadati</taxon>
        <taxon>Acidobacteriota</taxon>
        <taxon>Holophagae</taxon>
        <taxon>Holophagales</taxon>
        <taxon>Holophagaceae</taxon>
        <taxon>Geothrix</taxon>
    </lineage>
</organism>
<dbReference type="RefSeq" id="WP_286353815.1">
    <property type="nucleotide sequence ID" value="NZ_AP027079.1"/>
</dbReference>
<gene>
    <name evidence="2" type="ORF">GETHOR_21970</name>
</gene>
<sequence length="188" mass="21344">MTATPGKAPKKEKEKRQTPEERLEALRYNHMMYGPTAGERRPTVKKVNYGAPYLKHPKFQSLIAAFKKGTAFQFDVTDKAKLCSISTDGSHISFDGKIIFYSRPANKYEDNLLLDRTSTIHYQAYDALVHLVFAVLRSFPELEPPPLSYMGHQFHLGAETLEVGMAELGPNLLMGSYRHSKVQEKPRK</sequence>
<name>A0ABM8DT08_9BACT</name>
<evidence type="ECO:0000313" key="2">
    <source>
        <dbReference type="EMBL" id="BDU70096.1"/>
    </source>
</evidence>
<protein>
    <submittedName>
        <fullName evidence="2">Uncharacterized protein</fullName>
    </submittedName>
</protein>
<proteinExistence type="predicted"/>
<keyword evidence="3" id="KW-1185">Reference proteome</keyword>
<accession>A0ABM8DT08</accession>
<feature type="region of interest" description="Disordered" evidence="1">
    <location>
        <begin position="1"/>
        <end position="20"/>
    </location>
</feature>
<reference evidence="3" key="1">
    <citation type="journal article" date="2023" name="Int. J. Syst. Evol. Microbiol.">
        <title>Mesoterricola silvestris gen. nov., sp. nov., Mesoterricola sediminis sp. nov., Geothrix oryzae sp. nov., Geothrix edaphica sp. nov., Geothrix rubra sp. nov., and Geothrix limicola sp. nov., six novel members of Acidobacteriota isolated from soils.</title>
        <authorList>
            <person name="Itoh H."/>
            <person name="Sugisawa Y."/>
            <person name="Mise K."/>
            <person name="Xu Z."/>
            <person name="Kuniyasu M."/>
            <person name="Ushijima N."/>
            <person name="Kawano K."/>
            <person name="Kobayashi E."/>
            <person name="Shiratori Y."/>
            <person name="Masuda Y."/>
            <person name="Senoo K."/>
        </authorList>
    </citation>
    <scope>NUCLEOTIDE SEQUENCE [LARGE SCALE GENOMIC DNA]</scope>
    <source>
        <strain evidence="3">Red222</strain>
    </source>
</reference>
<dbReference type="EMBL" id="AP027079">
    <property type="protein sequence ID" value="BDU70096.1"/>
    <property type="molecule type" value="Genomic_DNA"/>
</dbReference>
<feature type="compositionally biased region" description="Basic and acidic residues" evidence="1">
    <location>
        <begin position="9"/>
        <end position="20"/>
    </location>
</feature>
<dbReference type="Proteomes" id="UP001242010">
    <property type="component" value="Chromosome"/>
</dbReference>